<sequence length="148" mass="16838">ALSSLPSKKEMSISQEEIDRQERELRSQLESALRKHGYYSPEEIDEVMKTFKYFGLKAIDQLKHISKEQLIEKGIPTVTATILKEEFSGADAGNKKYTGDAKTFWTKMKNFGKECLATSVADFTQKLLQEFVKEIVPVVFKVKVKSLA</sequence>
<dbReference type="AlphaFoldDB" id="A0AAQ4D1R8"/>
<evidence type="ECO:0000313" key="3">
    <source>
        <dbReference type="Proteomes" id="UP001321473"/>
    </source>
</evidence>
<reference evidence="2 3" key="1">
    <citation type="journal article" date="2023" name="Arcadia Sci">
        <title>De novo assembly of a long-read Amblyomma americanum tick genome.</title>
        <authorList>
            <person name="Chou S."/>
            <person name="Poskanzer K.E."/>
            <person name="Rollins M."/>
            <person name="Thuy-Boun P.S."/>
        </authorList>
    </citation>
    <scope>NUCLEOTIDE SEQUENCE [LARGE SCALE GENOMIC DNA]</scope>
    <source>
        <strain evidence="2">F_SG_1</strain>
        <tissue evidence="2">Salivary glands</tissue>
    </source>
</reference>
<protein>
    <submittedName>
        <fullName evidence="2">Uncharacterized protein</fullName>
    </submittedName>
</protein>
<organism evidence="2 3">
    <name type="scientific">Amblyomma americanum</name>
    <name type="common">Lone star tick</name>
    <dbReference type="NCBI Taxonomy" id="6943"/>
    <lineage>
        <taxon>Eukaryota</taxon>
        <taxon>Metazoa</taxon>
        <taxon>Ecdysozoa</taxon>
        <taxon>Arthropoda</taxon>
        <taxon>Chelicerata</taxon>
        <taxon>Arachnida</taxon>
        <taxon>Acari</taxon>
        <taxon>Parasitiformes</taxon>
        <taxon>Ixodida</taxon>
        <taxon>Ixodoidea</taxon>
        <taxon>Ixodidae</taxon>
        <taxon>Amblyomminae</taxon>
        <taxon>Amblyomma</taxon>
    </lineage>
</organism>
<feature type="compositionally biased region" description="Basic and acidic residues" evidence="1">
    <location>
        <begin position="7"/>
        <end position="26"/>
    </location>
</feature>
<name>A0AAQ4D1R8_AMBAM</name>
<dbReference type="EMBL" id="JARKHS020036262">
    <property type="protein sequence ID" value="KAK8756408.1"/>
    <property type="molecule type" value="Genomic_DNA"/>
</dbReference>
<proteinExistence type="predicted"/>
<accession>A0AAQ4D1R8</accession>
<keyword evidence="3" id="KW-1185">Reference proteome</keyword>
<feature type="region of interest" description="Disordered" evidence="1">
    <location>
        <begin position="1"/>
        <end position="26"/>
    </location>
</feature>
<evidence type="ECO:0000256" key="1">
    <source>
        <dbReference type="SAM" id="MobiDB-lite"/>
    </source>
</evidence>
<dbReference type="Proteomes" id="UP001321473">
    <property type="component" value="Unassembled WGS sequence"/>
</dbReference>
<feature type="non-terminal residue" evidence="2">
    <location>
        <position position="1"/>
    </location>
</feature>
<gene>
    <name evidence="2" type="ORF">V5799_000890</name>
</gene>
<evidence type="ECO:0000313" key="2">
    <source>
        <dbReference type="EMBL" id="KAK8756408.1"/>
    </source>
</evidence>
<comment type="caution">
    <text evidence="2">The sequence shown here is derived from an EMBL/GenBank/DDBJ whole genome shotgun (WGS) entry which is preliminary data.</text>
</comment>